<dbReference type="RefSeq" id="WP_236119156.1">
    <property type="nucleotide sequence ID" value="NZ_JAKGSI010000003.1"/>
</dbReference>
<dbReference type="PANTHER" id="PTHR43542:SF1">
    <property type="entry name" value="METHYLTRANSFERASE"/>
    <property type="match status" value="1"/>
</dbReference>
<dbReference type="Proteomes" id="UP001139336">
    <property type="component" value="Unassembled WGS sequence"/>
</dbReference>
<dbReference type="Pfam" id="PF03602">
    <property type="entry name" value="Cons_hypoth95"/>
    <property type="match status" value="1"/>
</dbReference>
<proteinExistence type="predicted"/>
<dbReference type="NCBIfam" id="TIGR00095">
    <property type="entry name" value="16S rRNA (guanine(966)-N(2))-methyltransferase RsmD"/>
    <property type="match status" value="1"/>
</dbReference>
<comment type="caution">
    <text evidence="3">The sequence shown here is derived from an EMBL/GenBank/DDBJ whole genome shotgun (WGS) entry which is preliminary data.</text>
</comment>
<evidence type="ECO:0000313" key="3">
    <source>
        <dbReference type="EMBL" id="MCF4007031.1"/>
    </source>
</evidence>
<reference evidence="3" key="1">
    <citation type="submission" date="2022-01" db="EMBL/GenBank/DDBJ databases">
        <title>Corynebacterium sp. nov isolated from isolated from the feces of the greater white-fronted geese (Anser albifrons) at Poyang Lake, PR China.</title>
        <authorList>
            <person name="Liu Q."/>
        </authorList>
    </citation>
    <scope>NUCLEOTIDE SEQUENCE</scope>
    <source>
        <strain evidence="3">JCM 32435</strain>
    </source>
</reference>
<gene>
    <name evidence="3" type="primary">rsmD</name>
    <name evidence="3" type="ORF">L1O03_07555</name>
</gene>
<accession>A0A9X1QQ03</accession>
<dbReference type="CDD" id="cd02440">
    <property type="entry name" value="AdoMet_MTases"/>
    <property type="match status" value="1"/>
</dbReference>
<organism evidence="3 4">
    <name type="scientific">Corynebacterium uropygiale</name>
    <dbReference type="NCBI Taxonomy" id="1775911"/>
    <lineage>
        <taxon>Bacteria</taxon>
        <taxon>Bacillati</taxon>
        <taxon>Actinomycetota</taxon>
        <taxon>Actinomycetes</taxon>
        <taxon>Mycobacteriales</taxon>
        <taxon>Corynebacteriaceae</taxon>
        <taxon>Corynebacterium</taxon>
    </lineage>
</organism>
<dbReference type="InterPro" id="IPR002052">
    <property type="entry name" value="DNA_methylase_N6_adenine_CS"/>
</dbReference>
<dbReference type="EC" id="2.1.1.171" evidence="3"/>
<name>A0A9X1QQ03_9CORY</name>
<dbReference type="InterPro" id="IPR004398">
    <property type="entry name" value="RNA_MeTrfase_RsmD"/>
</dbReference>
<dbReference type="EMBL" id="JAKGSI010000003">
    <property type="protein sequence ID" value="MCF4007031.1"/>
    <property type="molecule type" value="Genomic_DNA"/>
</dbReference>
<keyword evidence="2 3" id="KW-0808">Transferase</keyword>
<keyword evidence="1 3" id="KW-0489">Methyltransferase</keyword>
<sequence length="193" mass="21499">MSQPRIISGIARGRKLKVPPEGTRPTSDRAKEGLFSSLQVRFGFEGRTVLDLFAGTGALGLEALSRGAQEVVLVENQRQALAVIRSNVEKVGLPGATVVEQQASSYVATAPRRHFDLVLADPPYDLSTETVEEILRALEPLLADEAMVVIERHVDSREPEWPEGYEPTNQKLKKRTYGIARMDMAFFHREEKE</sequence>
<dbReference type="AlphaFoldDB" id="A0A9X1QQ03"/>
<protein>
    <submittedName>
        <fullName evidence="3">16S rRNA (Guanine(966)-N(2))-methyltransferase RsmD</fullName>
        <ecNumber evidence="3">2.1.1.171</ecNumber>
    </submittedName>
</protein>
<dbReference type="PANTHER" id="PTHR43542">
    <property type="entry name" value="METHYLTRANSFERASE"/>
    <property type="match status" value="1"/>
</dbReference>
<keyword evidence="4" id="KW-1185">Reference proteome</keyword>
<evidence type="ECO:0000313" key="4">
    <source>
        <dbReference type="Proteomes" id="UP001139336"/>
    </source>
</evidence>
<evidence type="ECO:0000256" key="1">
    <source>
        <dbReference type="ARBA" id="ARBA00022603"/>
    </source>
</evidence>
<dbReference type="GO" id="GO:0003676">
    <property type="term" value="F:nucleic acid binding"/>
    <property type="evidence" value="ECO:0007669"/>
    <property type="project" value="InterPro"/>
</dbReference>
<dbReference type="Gene3D" id="3.40.50.150">
    <property type="entry name" value="Vaccinia Virus protein VP39"/>
    <property type="match status" value="1"/>
</dbReference>
<dbReference type="PROSITE" id="PS00092">
    <property type="entry name" value="N6_MTASE"/>
    <property type="match status" value="1"/>
</dbReference>
<dbReference type="InterPro" id="IPR029063">
    <property type="entry name" value="SAM-dependent_MTases_sf"/>
</dbReference>
<dbReference type="PIRSF" id="PIRSF004553">
    <property type="entry name" value="CHP00095"/>
    <property type="match status" value="1"/>
</dbReference>
<dbReference type="GO" id="GO:0052913">
    <property type="term" value="F:16S rRNA (guanine(966)-N(2))-methyltransferase activity"/>
    <property type="evidence" value="ECO:0007669"/>
    <property type="project" value="UniProtKB-EC"/>
</dbReference>
<dbReference type="SUPFAM" id="SSF53335">
    <property type="entry name" value="S-adenosyl-L-methionine-dependent methyltransferases"/>
    <property type="match status" value="1"/>
</dbReference>
<evidence type="ECO:0000256" key="2">
    <source>
        <dbReference type="ARBA" id="ARBA00022679"/>
    </source>
</evidence>